<keyword evidence="2" id="KW-0808">Transferase</keyword>
<feature type="region of interest" description="Disordered" evidence="1">
    <location>
        <begin position="1"/>
        <end position="27"/>
    </location>
</feature>
<accession>A0A2S6IP80</accession>
<dbReference type="Proteomes" id="UP000239485">
    <property type="component" value="Unassembled WGS sequence"/>
</dbReference>
<feature type="compositionally biased region" description="Low complexity" evidence="1">
    <location>
        <begin position="18"/>
        <end position="27"/>
    </location>
</feature>
<dbReference type="SUPFAM" id="SSF52540">
    <property type="entry name" value="P-loop containing nucleoside triphosphate hydrolases"/>
    <property type="match status" value="1"/>
</dbReference>
<dbReference type="RefSeq" id="WP_211290987.1">
    <property type="nucleotide sequence ID" value="NZ_PTJD01000005.1"/>
</dbReference>
<keyword evidence="2" id="KW-0418">Kinase</keyword>
<proteinExistence type="predicted"/>
<gene>
    <name evidence="2" type="ORF">CLV92_105163</name>
</gene>
<organism evidence="2 3">
    <name type="scientific">Kineococcus xinjiangensis</name>
    <dbReference type="NCBI Taxonomy" id="512762"/>
    <lineage>
        <taxon>Bacteria</taxon>
        <taxon>Bacillati</taxon>
        <taxon>Actinomycetota</taxon>
        <taxon>Actinomycetes</taxon>
        <taxon>Kineosporiales</taxon>
        <taxon>Kineosporiaceae</taxon>
        <taxon>Kineococcus</taxon>
    </lineage>
</organism>
<dbReference type="EMBL" id="PTJD01000005">
    <property type="protein sequence ID" value="PPK96062.1"/>
    <property type="molecule type" value="Genomic_DNA"/>
</dbReference>
<dbReference type="AlphaFoldDB" id="A0A2S6IP80"/>
<sequence length="223" mass="23302">MRDVVLRPVGAGGPSTPGPGAEGLPRAGAPVTAEALAALVAAHPPRAGGTRVVAVDGPSGSGKTTLAAALAPLLGGAQVVHMDELYPGWDGLADAVPLLLEWVLRPLAQRRPAAYRRYDWVAGRHAEEHPVPAAATLLLEGVGCGARACAPHLSALLWLEAPPELRHARGIARDGEAYAPHWHRWRRQEELHFAAEGTRGRADVRLDTGGPGGSADPVLRLLP</sequence>
<keyword evidence="3" id="KW-1185">Reference proteome</keyword>
<name>A0A2S6IP80_9ACTN</name>
<dbReference type="Gene3D" id="3.40.50.300">
    <property type="entry name" value="P-loop containing nucleotide triphosphate hydrolases"/>
    <property type="match status" value="1"/>
</dbReference>
<reference evidence="2 3" key="1">
    <citation type="submission" date="2018-02" db="EMBL/GenBank/DDBJ databases">
        <title>Genomic Encyclopedia of Archaeal and Bacterial Type Strains, Phase II (KMG-II): from individual species to whole genera.</title>
        <authorList>
            <person name="Goeker M."/>
        </authorList>
    </citation>
    <scope>NUCLEOTIDE SEQUENCE [LARGE SCALE GENOMIC DNA]</scope>
    <source>
        <strain evidence="2 3">DSM 22857</strain>
    </source>
</reference>
<evidence type="ECO:0000313" key="2">
    <source>
        <dbReference type="EMBL" id="PPK96062.1"/>
    </source>
</evidence>
<comment type="caution">
    <text evidence="2">The sequence shown here is derived from an EMBL/GenBank/DDBJ whole genome shotgun (WGS) entry which is preliminary data.</text>
</comment>
<dbReference type="GO" id="GO:0016301">
    <property type="term" value="F:kinase activity"/>
    <property type="evidence" value="ECO:0007669"/>
    <property type="project" value="UniProtKB-KW"/>
</dbReference>
<protein>
    <submittedName>
        <fullName evidence="2">Uridine kinase</fullName>
    </submittedName>
</protein>
<evidence type="ECO:0000313" key="3">
    <source>
        <dbReference type="Proteomes" id="UP000239485"/>
    </source>
</evidence>
<feature type="region of interest" description="Disordered" evidence="1">
    <location>
        <begin position="202"/>
        <end position="223"/>
    </location>
</feature>
<dbReference type="InterPro" id="IPR027417">
    <property type="entry name" value="P-loop_NTPase"/>
</dbReference>
<evidence type="ECO:0000256" key="1">
    <source>
        <dbReference type="SAM" id="MobiDB-lite"/>
    </source>
</evidence>